<comment type="caution">
    <text evidence="1">The sequence shown here is derived from an EMBL/GenBank/DDBJ whole genome shotgun (WGS) entry which is preliminary data.</text>
</comment>
<name>A0ABU1VPC5_9GAMM</name>
<organism evidence="1 2">
    <name type="scientific">Agrilutibacter niabensis</name>
    <dbReference type="NCBI Taxonomy" id="380628"/>
    <lineage>
        <taxon>Bacteria</taxon>
        <taxon>Pseudomonadati</taxon>
        <taxon>Pseudomonadota</taxon>
        <taxon>Gammaproteobacteria</taxon>
        <taxon>Lysobacterales</taxon>
        <taxon>Lysobacteraceae</taxon>
        <taxon>Agrilutibacter</taxon>
    </lineage>
</organism>
<dbReference type="Pfam" id="PF02810">
    <property type="entry name" value="SEC-C"/>
    <property type="match status" value="1"/>
</dbReference>
<evidence type="ECO:0000313" key="2">
    <source>
        <dbReference type="Proteomes" id="UP001267878"/>
    </source>
</evidence>
<gene>
    <name evidence="1" type="ORF">J2X04_001687</name>
</gene>
<evidence type="ECO:0000313" key="1">
    <source>
        <dbReference type="EMBL" id="MDR7099340.1"/>
    </source>
</evidence>
<dbReference type="Pfam" id="PF14022">
    <property type="entry name" value="DUF4238"/>
    <property type="match status" value="1"/>
</dbReference>
<dbReference type="Proteomes" id="UP001267878">
    <property type="component" value="Unassembled WGS sequence"/>
</dbReference>
<evidence type="ECO:0008006" key="3">
    <source>
        <dbReference type="Google" id="ProtNLM"/>
    </source>
</evidence>
<dbReference type="InterPro" id="IPR025332">
    <property type="entry name" value="DUF4238"/>
</dbReference>
<dbReference type="InterPro" id="IPR004027">
    <property type="entry name" value="SEC_C_motif"/>
</dbReference>
<reference evidence="1 2" key="1">
    <citation type="submission" date="2023-07" db="EMBL/GenBank/DDBJ databases">
        <title>Sorghum-associated microbial communities from plants grown in Nebraska, USA.</title>
        <authorList>
            <person name="Schachtman D."/>
        </authorList>
    </citation>
    <scope>NUCLEOTIDE SEQUENCE [LARGE SCALE GENOMIC DNA]</scope>
    <source>
        <strain evidence="1 2">BE187</strain>
    </source>
</reference>
<proteinExistence type="predicted"/>
<dbReference type="RefSeq" id="WP_310053542.1">
    <property type="nucleotide sequence ID" value="NZ_JAVDVW010000001.1"/>
</dbReference>
<keyword evidence="2" id="KW-1185">Reference proteome</keyword>
<dbReference type="EMBL" id="JAVDVW010000001">
    <property type="protein sequence ID" value="MDR7099340.1"/>
    <property type="molecule type" value="Genomic_DNA"/>
</dbReference>
<sequence length="809" mass="90576">MTATARPQQKPSRENHYVPEWYQRGFRVDGTDAWFLDISPPRLRPDGTPILVAPRPRPPKACFWEKDLYVTRFGEQFNDQVETVLFQDIDDFGAAAVRAFVGGGPIAVHEEYRAMLAYLGAQTLRTPKGLDWIRSRYPSLSQIELLVEMQHLRHMFGTLWAESVHEIVSAENASVKFLLTDHPVTTFNAALPLDAPQLVYPEDAPVTWNGTQTLFVLDQNHLLILTHVPYAKNSGALDPTAKRTNARFFGNTLLRTDALIRARHLDADGVTAINSWLKARARRYIAAGKPEWLYPEREQSVDPARLSELLRPPRQDLWRFGGETHIGYKDGTFGYRDAYGRTSREHEFVTKALPATTPTPSDPCPCGRGDTFARCCQPLPAWQRPPWDVWSVRERNEGFLRAIYGVLEIKDEGAWDRIQRELSDDQVARLHRISQGLWPSDTDLTALLPRPGDGRLRAVYMGPSDVRSAGKSFISLVPLFDQIWVMDPFMAARNLRPEYSPVTTPGPHKQQLLKNVMFWLMLEPLIRTGKVVVFPDPGDISPEFQHAMREMAKERTANWHPKPQDYVEFRGLAEEDTKRSLLQLPDDALRPIFKRATPDKSDAFIQQVIDHMRREAEHDPFALLQVLPDATLLNQTFALRSVNLEVAVFIAQSLGAVIVTNVRALWEHLHLHTRAAAAIGKAPSTNAGVPMKGAMNPLDSLEVAGSPAAEEARSALRDLLTAVGTRQDTTTALTSMGNRLAALMEEERVLHNPNATLTLAVTASMPASGFETPTAQRLVVGFGRGEPPVFLGLALFCKPDFGETEGGED</sequence>
<protein>
    <recommendedName>
        <fullName evidence="3">DUF4238 domain-containing protein</fullName>
    </recommendedName>
</protein>
<accession>A0ABU1VPC5</accession>